<evidence type="ECO:0000313" key="2">
    <source>
        <dbReference type="Proteomes" id="UP000054815"/>
    </source>
</evidence>
<organism evidence="1 2">
    <name type="scientific">Trichinella pseudospiralis</name>
    <name type="common">Parasitic roundworm</name>
    <dbReference type="NCBI Taxonomy" id="6337"/>
    <lineage>
        <taxon>Eukaryota</taxon>
        <taxon>Metazoa</taxon>
        <taxon>Ecdysozoa</taxon>
        <taxon>Nematoda</taxon>
        <taxon>Enoplea</taxon>
        <taxon>Dorylaimia</taxon>
        <taxon>Trichinellida</taxon>
        <taxon>Trichinellidae</taxon>
        <taxon>Trichinella</taxon>
    </lineage>
</organism>
<evidence type="ECO:0000313" key="1">
    <source>
        <dbReference type="EMBL" id="KRX80987.1"/>
    </source>
</evidence>
<proteinExistence type="predicted"/>
<protein>
    <submittedName>
        <fullName evidence="1">Uncharacterized protein</fullName>
    </submittedName>
</protein>
<accession>A0A0V0WYZ5</accession>
<dbReference type="Proteomes" id="UP000054815">
    <property type="component" value="Unassembled WGS sequence"/>
</dbReference>
<sequence length="37" mass="3686">MSPSNFGKSTRGGFPCSAAGVEFSVCLGFTAGPFPSS</sequence>
<dbReference type="AlphaFoldDB" id="A0A0V0WYZ5"/>
<name>A0A0V0WYZ5_TRIPS</name>
<gene>
    <name evidence="1" type="ORF">T4E_6833</name>
</gene>
<dbReference type="EMBL" id="JYDU01000798">
    <property type="protein sequence ID" value="KRX80987.1"/>
    <property type="molecule type" value="Genomic_DNA"/>
</dbReference>
<reference evidence="1 2" key="1">
    <citation type="submission" date="2015-01" db="EMBL/GenBank/DDBJ databases">
        <title>Evolution of Trichinella species and genotypes.</title>
        <authorList>
            <person name="Korhonen P.K."/>
            <person name="Edoardo P."/>
            <person name="Giuseppe L.R."/>
            <person name="Gasser R.B."/>
        </authorList>
    </citation>
    <scope>NUCLEOTIDE SEQUENCE [LARGE SCALE GENOMIC DNA]</scope>
    <source>
        <strain evidence="1">ISS141</strain>
    </source>
</reference>
<feature type="non-terminal residue" evidence="1">
    <location>
        <position position="37"/>
    </location>
</feature>
<comment type="caution">
    <text evidence="1">The sequence shown here is derived from an EMBL/GenBank/DDBJ whole genome shotgun (WGS) entry which is preliminary data.</text>
</comment>